<dbReference type="AlphaFoldDB" id="X0VQ81"/>
<dbReference type="EMBL" id="BARS01036315">
    <property type="protein sequence ID" value="GAG14628.1"/>
    <property type="molecule type" value="Genomic_DNA"/>
</dbReference>
<feature type="non-terminal residue" evidence="2">
    <location>
        <position position="109"/>
    </location>
</feature>
<gene>
    <name evidence="2" type="ORF">S01H1_55841</name>
</gene>
<organism evidence="2">
    <name type="scientific">marine sediment metagenome</name>
    <dbReference type="NCBI Taxonomy" id="412755"/>
    <lineage>
        <taxon>unclassified sequences</taxon>
        <taxon>metagenomes</taxon>
        <taxon>ecological metagenomes</taxon>
    </lineage>
</organism>
<proteinExistence type="predicted"/>
<sequence>MLVKLGLGLPDGFGLLHHSRFVGILLGEKIVHLSMQSPKLPVELPRPLSGFVDDPVDRPSSLIIQTELLGVLFDETGRSGAAVGSATPLVPPKGGLGKACAGDDQPGHE</sequence>
<accession>X0VQ81</accession>
<feature type="region of interest" description="Disordered" evidence="1">
    <location>
        <begin position="83"/>
        <end position="109"/>
    </location>
</feature>
<evidence type="ECO:0000256" key="1">
    <source>
        <dbReference type="SAM" id="MobiDB-lite"/>
    </source>
</evidence>
<evidence type="ECO:0000313" key="2">
    <source>
        <dbReference type="EMBL" id="GAG14628.1"/>
    </source>
</evidence>
<reference evidence="2" key="1">
    <citation type="journal article" date="2014" name="Front. Microbiol.">
        <title>High frequency of phylogenetically diverse reductive dehalogenase-homologous genes in deep subseafloor sedimentary metagenomes.</title>
        <authorList>
            <person name="Kawai M."/>
            <person name="Futagami T."/>
            <person name="Toyoda A."/>
            <person name="Takaki Y."/>
            <person name="Nishi S."/>
            <person name="Hori S."/>
            <person name="Arai W."/>
            <person name="Tsubouchi T."/>
            <person name="Morono Y."/>
            <person name="Uchiyama I."/>
            <person name="Ito T."/>
            <person name="Fujiyama A."/>
            <person name="Inagaki F."/>
            <person name="Takami H."/>
        </authorList>
    </citation>
    <scope>NUCLEOTIDE SEQUENCE</scope>
    <source>
        <strain evidence="2">Expedition CK06-06</strain>
    </source>
</reference>
<name>X0VQ81_9ZZZZ</name>
<comment type="caution">
    <text evidence="2">The sequence shown here is derived from an EMBL/GenBank/DDBJ whole genome shotgun (WGS) entry which is preliminary data.</text>
</comment>
<protein>
    <submittedName>
        <fullName evidence="2">Uncharacterized protein</fullName>
    </submittedName>
</protein>